<evidence type="ECO:0000259" key="2">
    <source>
        <dbReference type="Pfam" id="PF03413"/>
    </source>
</evidence>
<name>A0ABW9HA77_9PSED</name>
<accession>A0ABW9HA77</accession>
<protein>
    <submittedName>
        <fullName evidence="3">PepSY domain-containing protein</fullName>
    </submittedName>
</protein>
<feature type="domain" description="PepSY" evidence="2">
    <location>
        <begin position="45"/>
        <end position="104"/>
    </location>
</feature>
<feature type="chain" id="PRO_5047346450" evidence="1">
    <location>
        <begin position="28"/>
        <end position="106"/>
    </location>
</feature>
<comment type="caution">
    <text evidence="3">The sequence shown here is derived from an EMBL/GenBank/DDBJ whole genome shotgun (WGS) entry which is preliminary data.</text>
</comment>
<dbReference type="Proteomes" id="UP001631987">
    <property type="component" value="Unassembled WGS sequence"/>
</dbReference>
<evidence type="ECO:0000313" key="3">
    <source>
        <dbReference type="EMBL" id="MFM9519051.1"/>
    </source>
</evidence>
<dbReference type="Pfam" id="PF03413">
    <property type="entry name" value="PepSY"/>
    <property type="match status" value="1"/>
</dbReference>
<dbReference type="Gene3D" id="3.10.450.40">
    <property type="match status" value="1"/>
</dbReference>
<dbReference type="RefSeq" id="WP_056722513.1">
    <property type="nucleotide sequence ID" value="NZ_CP178857.1"/>
</dbReference>
<dbReference type="EMBL" id="JBJVNW010000008">
    <property type="protein sequence ID" value="MFM9519051.1"/>
    <property type="molecule type" value="Genomic_DNA"/>
</dbReference>
<dbReference type="InterPro" id="IPR025711">
    <property type="entry name" value="PepSY"/>
</dbReference>
<gene>
    <name evidence="3" type="ORF">ACKKH4_17605</name>
</gene>
<reference evidence="3 4" key="1">
    <citation type="submission" date="2024-12" db="EMBL/GenBank/DDBJ databases">
        <title>Pseudomonas species isolated from Lotus nodules promote plant growth.</title>
        <authorList>
            <person name="Yu Y.-H."/>
            <person name="Kurtenbach J."/>
            <person name="Crosbie D."/>
            <person name="Brachmann A."/>
            <person name="Marin M."/>
        </authorList>
    </citation>
    <scope>NUCLEOTIDE SEQUENCE [LARGE SCALE GENOMIC DNA]</scope>
    <source>
        <strain evidence="3 4">PLb12A</strain>
    </source>
</reference>
<organism evidence="3 4">
    <name type="scientific">Pseudomonas monachiensis</name>
    <dbReference type="NCBI Taxonomy" id="3060212"/>
    <lineage>
        <taxon>Bacteria</taxon>
        <taxon>Pseudomonadati</taxon>
        <taxon>Pseudomonadota</taxon>
        <taxon>Gammaproteobacteria</taxon>
        <taxon>Pseudomonadales</taxon>
        <taxon>Pseudomonadaceae</taxon>
        <taxon>Pseudomonas</taxon>
    </lineage>
</organism>
<keyword evidence="1" id="KW-0732">Signal</keyword>
<sequence length="106" mass="12221">MKVFLLNRCVARRMALLLLAFCSAVMARDLDQDEALRLRQQGVILPLEQLLQQAMDRYPGAKLLEAELEEKHNIYLYDVELLTPEGVVRELHIDATDGRLLKDEED</sequence>
<proteinExistence type="predicted"/>
<evidence type="ECO:0000313" key="4">
    <source>
        <dbReference type="Proteomes" id="UP001631987"/>
    </source>
</evidence>
<evidence type="ECO:0000256" key="1">
    <source>
        <dbReference type="SAM" id="SignalP"/>
    </source>
</evidence>
<keyword evidence="4" id="KW-1185">Reference proteome</keyword>
<feature type="signal peptide" evidence="1">
    <location>
        <begin position="1"/>
        <end position="27"/>
    </location>
</feature>